<dbReference type="RefSeq" id="WP_120370264.1">
    <property type="nucleotide sequence ID" value="NZ_RAXU01000010.1"/>
</dbReference>
<proteinExistence type="predicted"/>
<feature type="domain" description="Prohead serine protease" evidence="5">
    <location>
        <begin position="76"/>
        <end position="190"/>
    </location>
</feature>
<dbReference type="InterPro" id="IPR054613">
    <property type="entry name" value="Peptidase_S78_dom"/>
</dbReference>
<keyword evidence="2" id="KW-1188">Viral release from host cell</keyword>
<feature type="domain" description="Phage capsid-like C-terminal" evidence="6">
    <location>
        <begin position="413"/>
        <end position="670"/>
    </location>
</feature>
<dbReference type="GO" id="GO:0006508">
    <property type="term" value="P:proteolysis"/>
    <property type="evidence" value="ECO:0007669"/>
    <property type="project" value="UniProtKB-KW"/>
</dbReference>
<evidence type="ECO:0000256" key="4">
    <source>
        <dbReference type="ARBA" id="ARBA00022801"/>
    </source>
</evidence>
<evidence type="ECO:0000313" key="7">
    <source>
        <dbReference type="EMBL" id="RKG33400.1"/>
    </source>
</evidence>
<dbReference type="AlphaFoldDB" id="A0A3A8ERN9"/>
<dbReference type="GO" id="GO:0008233">
    <property type="term" value="F:peptidase activity"/>
    <property type="evidence" value="ECO:0007669"/>
    <property type="project" value="UniProtKB-KW"/>
</dbReference>
<dbReference type="EMBL" id="RAXU01000010">
    <property type="protein sequence ID" value="RKG33400.1"/>
    <property type="molecule type" value="Genomic_DNA"/>
</dbReference>
<dbReference type="Proteomes" id="UP000269001">
    <property type="component" value="Unassembled WGS sequence"/>
</dbReference>
<evidence type="ECO:0000256" key="2">
    <source>
        <dbReference type="ARBA" id="ARBA00022612"/>
    </source>
</evidence>
<reference evidence="7 8" key="1">
    <citation type="submission" date="2018-09" db="EMBL/GenBank/DDBJ databases">
        <title>The draft genome of Acinetobacter spp. strains.</title>
        <authorList>
            <person name="Qin J."/>
            <person name="Feng Y."/>
            <person name="Zong Z."/>
        </authorList>
    </citation>
    <scope>NUCLEOTIDE SEQUENCE [LARGE SCALE GENOMIC DNA]</scope>
    <source>
        <strain evidence="7 8">WCHAc060096</strain>
    </source>
</reference>
<dbReference type="Pfam" id="PF04586">
    <property type="entry name" value="Peptidase_S78"/>
    <property type="match status" value="1"/>
</dbReference>
<accession>A0A3A8ERN9</accession>
<evidence type="ECO:0000313" key="8">
    <source>
        <dbReference type="Proteomes" id="UP000269001"/>
    </source>
</evidence>
<dbReference type="NCBIfam" id="TIGR01554">
    <property type="entry name" value="major_cap_HK97"/>
    <property type="match status" value="1"/>
</dbReference>
<comment type="subcellular location">
    <subcellularLocation>
        <location evidence="1">Virion</location>
    </subcellularLocation>
</comment>
<sequence length="673" mass="73971">MRINRLNHAVALAGLAFQRDASQTKPLPDFNKDKLVRSYVVDDFKVDLEKRTVELSFSSETEVGRWFGVEILDHSQGAIDLSRLNNRAPFLMDHNSRDQVGVVESAWLDVSQRKGRAIVRLSKSARGEDILQDINDLIRTKISVGYIINKAILKEQREHDDVYLITSWQPYEISCVSIPADDDVGVGRSGEKLNNENNPAVAHNDPIATIPANQQRAYRMNWDHFTDKDGNYCRQQINDKGERFGVIEIVRAAEDTATRGADQEHTRVRDLLALGKKYNMPELAAEYVEQRKSPAEFQTAILDKMHERQGKPVTEPTKANDANLGLTDDEVRNFSLFRAIRAQLPGATNAEREAAAFEFECSTAAQKAYGRSAKGILIPSDVLARSLPKDIQQRAFNLGGGTGAGGTLLGTDHRGDMFIELLRSRTTIMQLGRHMSGLVGNVEIPKATGGATAYWVGEGEDVTGSNPTTGQRELKPKTVGSRVDITRSLLQQASPDAESLVWDDINQAIALAIDKAGYYGSGTAKQPLGLKNMSGINAVPFSAANPSYAEFVDMESQIAADNANVNSMAYVMNALMRGHCKTTPRFGSGTESVIWESSGTVNGYRTEITNQIENGDVFFGNFNDLIIGLWGGLDLTVDPYSLSSSGGLRIVAFQDVDFVLRNNESICYGKKAP</sequence>
<keyword evidence="3" id="KW-0645">Protease</keyword>
<evidence type="ECO:0000256" key="1">
    <source>
        <dbReference type="ARBA" id="ARBA00004328"/>
    </source>
</evidence>
<comment type="caution">
    <text evidence="7">The sequence shown here is derived from an EMBL/GenBank/DDBJ whole genome shotgun (WGS) entry which is preliminary data.</text>
</comment>
<keyword evidence="4" id="KW-0378">Hydrolase</keyword>
<dbReference type="SUPFAM" id="SSF56563">
    <property type="entry name" value="Major capsid protein gp5"/>
    <property type="match status" value="1"/>
</dbReference>
<organism evidence="7 8">
    <name type="scientific">Acinetobacter guerrae</name>
    <dbReference type="NCBI Taxonomy" id="1843371"/>
    <lineage>
        <taxon>Bacteria</taxon>
        <taxon>Pseudomonadati</taxon>
        <taxon>Pseudomonadota</taxon>
        <taxon>Gammaproteobacteria</taxon>
        <taxon>Moraxellales</taxon>
        <taxon>Moraxellaceae</taxon>
        <taxon>Acinetobacter</taxon>
    </lineage>
</organism>
<dbReference type="InterPro" id="IPR054612">
    <property type="entry name" value="Phage_capsid-like_C"/>
</dbReference>
<dbReference type="Gene3D" id="3.30.2400.10">
    <property type="entry name" value="Major capsid protein gp5"/>
    <property type="match status" value="1"/>
</dbReference>
<dbReference type="InterPro" id="IPR024455">
    <property type="entry name" value="Phage_capsid"/>
</dbReference>
<dbReference type="Pfam" id="PF05065">
    <property type="entry name" value="Phage_capsid"/>
    <property type="match status" value="1"/>
</dbReference>
<protein>
    <submittedName>
        <fullName evidence="7">Phage major capsid protein</fullName>
    </submittedName>
</protein>
<keyword evidence="8" id="KW-1185">Reference proteome</keyword>
<gene>
    <name evidence="7" type="ORF">D7V21_09505</name>
</gene>
<evidence type="ECO:0000256" key="3">
    <source>
        <dbReference type="ARBA" id="ARBA00022670"/>
    </source>
</evidence>
<name>A0A3A8ERN9_9GAMM</name>
<evidence type="ECO:0000259" key="5">
    <source>
        <dbReference type="Pfam" id="PF04586"/>
    </source>
</evidence>
<evidence type="ECO:0000259" key="6">
    <source>
        <dbReference type="Pfam" id="PF05065"/>
    </source>
</evidence>